<sequence>MKSSTTRIRRRVTLMAVATGSLFALSGCFPLVHFAEQAQGGPQDPPPAGETAEDVPEGAAMLEANEGAITGNISDGGEETVYFELSERSAVVLGAYSPDGGDLQMSLEGEGVSEFVDDAFPMFEAFSFNHQLSGLDPTIAHVLEAGTYQVDLTTYGGGSADYVLELRASTETISPGDETSVEWTADQAAVLIVDLETGTEVLETSSSSGDPKVWVAIPEMGLRDYDDDGGGSLEALVDFSDTHFGGGSATEAVIIVRDYSPTTDGSTQLTLR</sequence>
<dbReference type="EMBL" id="DXDC01000379">
    <property type="protein sequence ID" value="HIY67092.1"/>
    <property type="molecule type" value="Genomic_DNA"/>
</dbReference>
<dbReference type="Proteomes" id="UP000824005">
    <property type="component" value="Unassembled WGS sequence"/>
</dbReference>
<evidence type="ECO:0000256" key="1">
    <source>
        <dbReference type="SAM" id="SignalP"/>
    </source>
</evidence>
<organism evidence="2 3">
    <name type="scientific">Candidatus Agrococcus pullicola</name>
    <dbReference type="NCBI Taxonomy" id="2838429"/>
    <lineage>
        <taxon>Bacteria</taxon>
        <taxon>Bacillati</taxon>
        <taxon>Actinomycetota</taxon>
        <taxon>Actinomycetes</taxon>
        <taxon>Micrococcales</taxon>
        <taxon>Microbacteriaceae</taxon>
        <taxon>Agrococcus</taxon>
    </lineage>
</organism>
<protein>
    <recommendedName>
        <fullName evidence="4">Peptidase C-terminal archaeal/bacterial domain-containing protein</fullName>
    </recommendedName>
</protein>
<comment type="caution">
    <text evidence="2">The sequence shown here is derived from an EMBL/GenBank/DDBJ whole genome shotgun (WGS) entry which is preliminary data.</text>
</comment>
<gene>
    <name evidence="2" type="ORF">H9830_12555</name>
</gene>
<evidence type="ECO:0000313" key="3">
    <source>
        <dbReference type="Proteomes" id="UP000824005"/>
    </source>
</evidence>
<proteinExistence type="predicted"/>
<dbReference type="PROSITE" id="PS51257">
    <property type="entry name" value="PROKAR_LIPOPROTEIN"/>
    <property type="match status" value="1"/>
</dbReference>
<accession>A0A9D1YXP3</accession>
<reference evidence="2" key="2">
    <citation type="submission" date="2021-04" db="EMBL/GenBank/DDBJ databases">
        <authorList>
            <person name="Gilroy R."/>
        </authorList>
    </citation>
    <scope>NUCLEOTIDE SEQUENCE</scope>
    <source>
        <strain evidence="2">ChiGjej1B1-98</strain>
    </source>
</reference>
<keyword evidence="1" id="KW-0732">Signal</keyword>
<dbReference type="AlphaFoldDB" id="A0A9D1YXP3"/>
<feature type="signal peptide" evidence="1">
    <location>
        <begin position="1"/>
        <end position="26"/>
    </location>
</feature>
<evidence type="ECO:0008006" key="4">
    <source>
        <dbReference type="Google" id="ProtNLM"/>
    </source>
</evidence>
<name>A0A9D1YXP3_9MICO</name>
<evidence type="ECO:0000313" key="2">
    <source>
        <dbReference type="EMBL" id="HIY67092.1"/>
    </source>
</evidence>
<feature type="chain" id="PRO_5039572247" description="Peptidase C-terminal archaeal/bacterial domain-containing protein" evidence="1">
    <location>
        <begin position="27"/>
        <end position="272"/>
    </location>
</feature>
<reference evidence="2" key="1">
    <citation type="journal article" date="2021" name="PeerJ">
        <title>Extensive microbial diversity within the chicken gut microbiome revealed by metagenomics and culture.</title>
        <authorList>
            <person name="Gilroy R."/>
            <person name="Ravi A."/>
            <person name="Getino M."/>
            <person name="Pursley I."/>
            <person name="Horton D.L."/>
            <person name="Alikhan N.F."/>
            <person name="Baker D."/>
            <person name="Gharbi K."/>
            <person name="Hall N."/>
            <person name="Watson M."/>
            <person name="Adriaenssens E.M."/>
            <person name="Foster-Nyarko E."/>
            <person name="Jarju S."/>
            <person name="Secka A."/>
            <person name="Antonio M."/>
            <person name="Oren A."/>
            <person name="Chaudhuri R.R."/>
            <person name="La Ragione R."/>
            <person name="Hildebrand F."/>
            <person name="Pallen M.J."/>
        </authorList>
    </citation>
    <scope>NUCLEOTIDE SEQUENCE</scope>
    <source>
        <strain evidence="2">ChiGjej1B1-98</strain>
    </source>
</reference>